<evidence type="ECO:0000256" key="3">
    <source>
        <dbReference type="ARBA" id="ARBA00022630"/>
    </source>
</evidence>
<dbReference type="Proteomes" id="UP000006078">
    <property type="component" value="Unassembled WGS sequence"/>
</dbReference>
<gene>
    <name evidence="8" type="ORF">BN46_0941</name>
    <name evidence="9" type="ORF">HMPREF9719_01138</name>
</gene>
<organism evidence="8 11">
    <name type="scientific">Corynebacterium otitidis ATCC 51513</name>
    <dbReference type="NCBI Taxonomy" id="883169"/>
    <lineage>
        <taxon>Bacteria</taxon>
        <taxon>Bacillati</taxon>
        <taxon>Actinomycetota</taxon>
        <taxon>Actinomycetes</taxon>
        <taxon>Mycobacteriales</taxon>
        <taxon>Corynebacteriaceae</taxon>
        <taxon>Corynebacterium</taxon>
    </lineage>
</organism>
<evidence type="ECO:0000313" key="11">
    <source>
        <dbReference type="Proteomes" id="UP000011016"/>
    </source>
</evidence>
<dbReference type="SUPFAM" id="SSF51905">
    <property type="entry name" value="FAD/NAD(P)-binding domain"/>
    <property type="match status" value="1"/>
</dbReference>
<dbReference type="RefSeq" id="WP_004601028.1">
    <property type="nucleotide sequence ID" value="NZ_HF541867.1"/>
</dbReference>
<feature type="region of interest" description="Disordered" evidence="7">
    <location>
        <begin position="1"/>
        <end position="21"/>
    </location>
</feature>
<evidence type="ECO:0000313" key="8">
    <source>
        <dbReference type="EMBL" id="CCI83669.1"/>
    </source>
</evidence>
<protein>
    <submittedName>
        <fullName evidence="8">Cyclohexanone monooxygenase</fullName>
        <ecNumber evidence="8">1.14.13.22</ecNumber>
    </submittedName>
</protein>
<name>I7LC59_9CORY</name>
<dbReference type="GO" id="GO:0004499">
    <property type="term" value="F:N,N-dimethylaniline monooxygenase activity"/>
    <property type="evidence" value="ECO:0007669"/>
    <property type="project" value="InterPro"/>
</dbReference>
<keyword evidence="8" id="KW-0503">Monooxygenase</keyword>
<dbReference type="GO" id="GO:0018667">
    <property type="term" value="F:cyclohexanone monooxygenase activity"/>
    <property type="evidence" value="ECO:0007669"/>
    <property type="project" value="UniProtKB-EC"/>
</dbReference>
<keyword evidence="10" id="KW-1185">Reference proteome</keyword>
<proteinExistence type="inferred from homology"/>
<dbReference type="GO" id="GO:0050661">
    <property type="term" value="F:NADP binding"/>
    <property type="evidence" value="ECO:0007669"/>
    <property type="project" value="InterPro"/>
</dbReference>
<dbReference type="PATRIC" id="fig|883169.3.peg.1099"/>
<dbReference type="AlphaFoldDB" id="I7LC59"/>
<dbReference type="GO" id="GO:0050660">
    <property type="term" value="F:flavin adenine dinucleotide binding"/>
    <property type="evidence" value="ECO:0007669"/>
    <property type="project" value="InterPro"/>
</dbReference>
<dbReference type="InterPro" id="IPR050775">
    <property type="entry name" value="FAD-binding_Monooxygenases"/>
</dbReference>
<dbReference type="InterPro" id="IPR020946">
    <property type="entry name" value="Flavin_mOase-like"/>
</dbReference>
<evidence type="ECO:0000256" key="4">
    <source>
        <dbReference type="ARBA" id="ARBA00022827"/>
    </source>
</evidence>
<comment type="cofactor">
    <cofactor evidence="1">
        <name>FAD</name>
        <dbReference type="ChEBI" id="CHEBI:57692"/>
    </cofactor>
</comment>
<dbReference type="PANTHER" id="PTHR43098">
    <property type="entry name" value="L-ORNITHINE N(5)-MONOOXYGENASE-RELATED"/>
    <property type="match status" value="1"/>
</dbReference>
<evidence type="ECO:0000256" key="2">
    <source>
        <dbReference type="ARBA" id="ARBA00010139"/>
    </source>
</evidence>
<sequence>MTDVRTDDTQRRYAEERDKRKAALAETGAGFRRLEELIDPDAQDPYREVEPREPLTDHVETTIVGAGWAGLLSAAELTKAGRDYRLLDAAGGPGGAWYWNRYPGLMCDTASMVYLPLLEETGYLPTEKYAHGPEIRGHAERIAATFDVDSHAYYHTRVTRLTWLEDDDAWLVETNRGDRFTSTVVVVGIGPLSTPIIPTFEGVEDFKGDWFHTARWDYRITGGSPEGEPMEKLRDKRVAMIGTGATALQAVPELAKTAGELFVIQRTPTAVAERNNGPVDYDWLDELTAKEGWQDLLYENFIDHAEEWRHGRFPKKDSPDLLADGWTQMARRVERSVEELGEGGTYRDAVLANDDDIQGGIRDRVDELVKDPDAAENLKAWYHRWCKRPGFHDEYLQSFNQDNVHLVDTEGKGVEKITENGVVVAGREYEVDLIVYGTGFQYLRNAAKDADFEIVGRGGRTLNEKFVDGPYTYMGWFTRGFPNLFLQQNVQAALLASNVSQNYVHSARALRAVLDGLDQRDTKTFEPDKKAEDEWVSYLENNGTPFGDQECTPGYYNGGGKEPGLEERRAVGYPKGQRAFFELAERWRTRGDFEGLAFA</sequence>
<comment type="caution">
    <text evidence="8">The sequence shown here is derived from an EMBL/GenBank/DDBJ whole genome shotgun (WGS) entry which is preliminary data.</text>
</comment>
<dbReference type="HOGENOM" id="CLU_006937_8_2_11"/>
<dbReference type="Pfam" id="PF13450">
    <property type="entry name" value="NAD_binding_8"/>
    <property type="match status" value="1"/>
</dbReference>
<dbReference type="STRING" id="29321.AAV33_01460"/>
<dbReference type="EC" id="1.14.13.22" evidence="8"/>
<evidence type="ECO:0000256" key="6">
    <source>
        <dbReference type="ARBA" id="ARBA00023002"/>
    </source>
</evidence>
<keyword evidence="5" id="KW-0521">NADP</keyword>
<dbReference type="Proteomes" id="UP000011016">
    <property type="component" value="Unassembled WGS sequence"/>
</dbReference>
<dbReference type="InterPro" id="IPR036188">
    <property type="entry name" value="FAD/NAD-bd_sf"/>
</dbReference>
<evidence type="ECO:0000313" key="10">
    <source>
        <dbReference type="Proteomes" id="UP000006078"/>
    </source>
</evidence>
<dbReference type="EMBL" id="CAJZ01000128">
    <property type="protein sequence ID" value="CCI83669.1"/>
    <property type="molecule type" value="Genomic_DNA"/>
</dbReference>
<reference evidence="8 11" key="1">
    <citation type="journal article" date="2012" name="J. Bacteriol.">
        <title>Draft Genome Sequence of Turicella otitidis ATCC 51513, Isolated from Middle Ear Fluid from a Child with Otitis Media.</title>
        <authorList>
            <person name="Brinkrolf K."/>
            <person name="Schneider J."/>
            <person name="Knecht M."/>
            <person name="Ruckert C."/>
            <person name="Tauch A."/>
        </authorList>
    </citation>
    <scope>NUCLEOTIDE SEQUENCE [LARGE SCALE GENOMIC DNA]</scope>
    <source>
        <strain evidence="8 11">ATCC 51513</strain>
    </source>
</reference>
<dbReference type="Pfam" id="PF00743">
    <property type="entry name" value="FMO-like"/>
    <property type="match status" value="1"/>
</dbReference>
<evidence type="ECO:0000256" key="1">
    <source>
        <dbReference type="ARBA" id="ARBA00001974"/>
    </source>
</evidence>
<keyword evidence="4" id="KW-0274">FAD</keyword>
<keyword evidence="6 8" id="KW-0560">Oxidoreductase</keyword>
<comment type="similarity">
    <text evidence="2">Belongs to the FAD-binding monooxygenase family.</text>
</comment>
<dbReference type="Gene3D" id="3.50.50.60">
    <property type="entry name" value="FAD/NAD(P)-binding domain"/>
    <property type="match status" value="2"/>
</dbReference>
<accession>I7LC59</accession>
<dbReference type="OrthoDB" id="5168853at2"/>
<reference evidence="9 10" key="2">
    <citation type="submission" date="2012-08" db="EMBL/GenBank/DDBJ databases">
        <title>The Genome Sequence of Turicella otitidis ATCC 51513.</title>
        <authorList>
            <consortium name="The Broad Institute Genome Sequencing Platform"/>
            <person name="Earl A."/>
            <person name="Ward D."/>
            <person name="Feldgarden M."/>
            <person name="Gevers D."/>
            <person name="Huys G."/>
            <person name="Walker B."/>
            <person name="Young S.K."/>
            <person name="Zeng Q."/>
            <person name="Gargeya S."/>
            <person name="Fitzgerald M."/>
            <person name="Haas B."/>
            <person name="Abouelleil A."/>
            <person name="Alvarado L."/>
            <person name="Arachchi H.M."/>
            <person name="Berlin A.M."/>
            <person name="Chapman S.B."/>
            <person name="Goldberg J."/>
            <person name="Griggs A."/>
            <person name="Gujja S."/>
            <person name="Hansen M."/>
            <person name="Howarth C."/>
            <person name="Imamovic A."/>
            <person name="Larimer J."/>
            <person name="McCowen C."/>
            <person name="Montmayeur A."/>
            <person name="Murphy C."/>
            <person name="Neiman D."/>
            <person name="Pearson M."/>
            <person name="Priest M."/>
            <person name="Roberts A."/>
            <person name="Saif S."/>
            <person name="Shea T."/>
            <person name="Sisk P."/>
            <person name="Sykes S."/>
            <person name="Wortman J."/>
            <person name="Nusbaum C."/>
            <person name="Birren B."/>
        </authorList>
    </citation>
    <scope>NUCLEOTIDE SEQUENCE [LARGE SCALE GENOMIC DNA]</scope>
    <source>
        <strain evidence="9 10">ATCC 51513</strain>
    </source>
</reference>
<keyword evidence="3" id="KW-0285">Flavoprotein</keyword>
<dbReference type="PANTHER" id="PTHR43098:SF2">
    <property type="entry name" value="FAD-BINDING MONOOXYGENASE AUSB-RELATED"/>
    <property type="match status" value="1"/>
</dbReference>
<dbReference type="EMBL" id="AHAE01000050">
    <property type="protein sequence ID" value="EJZ81931.1"/>
    <property type="molecule type" value="Genomic_DNA"/>
</dbReference>
<evidence type="ECO:0000256" key="5">
    <source>
        <dbReference type="ARBA" id="ARBA00022857"/>
    </source>
</evidence>
<evidence type="ECO:0000313" key="9">
    <source>
        <dbReference type="EMBL" id="EJZ81931.1"/>
    </source>
</evidence>
<evidence type="ECO:0000256" key="7">
    <source>
        <dbReference type="SAM" id="MobiDB-lite"/>
    </source>
</evidence>
<dbReference type="eggNOG" id="COG2072">
    <property type="taxonomic scope" value="Bacteria"/>
</dbReference>